<dbReference type="FunFam" id="1.10.274.30:FF:000004">
    <property type="entry name" value="Putative Chromatin modification-related protein eaf3"/>
    <property type="match status" value="1"/>
</dbReference>
<keyword evidence="7" id="KW-0805">Transcription regulation</keyword>
<accession>A0A6A6D0K0</accession>
<dbReference type="GO" id="GO:0006281">
    <property type="term" value="P:DNA repair"/>
    <property type="evidence" value="ECO:0007669"/>
    <property type="project" value="UniProtKB-KW"/>
</dbReference>
<dbReference type="InterPro" id="IPR026541">
    <property type="entry name" value="MRG_dom"/>
</dbReference>
<dbReference type="EMBL" id="ML993580">
    <property type="protein sequence ID" value="KAF2172891.1"/>
    <property type="molecule type" value="Genomic_DNA"/>
</dbReference>
<evidence type="ECO:0000256" key="8">
    <source>
        <dbReference type="ARBA" id="ARBA00023163"/>
    </source>
</evidence>
<dbReference type="SMART" id="SM00298">
    <property type="entry name" value="CHROMO"/>
    <property type="match status" value="1"/>
</dbReference>
<name>A0A6A6D0K0_ZASCE</name>
<dbReference type="PANTHER" id="PTHR10880:SF15">
    <property type="entry name" value="MSL COMPLEX SUBUNIT 3"/>
    <property type="match status" value="1"/>
</dbReference>
<reference evidence="15" key="1">
    <citation type="journal article" date="2020" name="Stud. Mycol.">
        <title>101 Dothideomycetes genomes: a test case for predicting lifestyles and emergence of pathogens.</title>
        <authorList>
            <person name="Haridas S."/>
            <person name="Albert R."/>
            <person name="Binder M."/>
            <person name="Bloem J."/>
            <person name="Labutti K."/>
            <person name="Salamov A."/>
            <person name="Andreopoulos B."/>
            <person name="Baker S."/>
            <person name="Barry K."/>
            <person name="Bills G."/>
            <person name="Bluhm B."/>
            <person name="Cannon C."/>
            <person name="Castanera R."/>
            <person name="Culley D."/>
            <person name="Daum C."/>
            <person name="Ezra D."/>
            <person name="Gonzalez J."/>
            <person name="Henrissat B."/>
            <person name="Kuo A."/>
            <person name="Liang C."/>
            <person name="Lipzen A."/>
            <person name="Lutzoni F."/>
            <person name="Magnuson J."/>
            <person name="Mondo S."/>
            <person name="Nolan M."/>
            <person name="Ohm R."/>
            <person name="Pangilinan J."/>
            <person name="Park H.-J."/>
            <person name="Ramirez L."/>
            <person name="Alfaro M."/>
            <person name="Sun H."/>
            <person name="Tritt A."/>
            <person name="Yoshinaga Y."/>
            <person name="Zwiers L.-H."/>
            <person name="Turgeon B."/>
            <person name="Goodwin S."/>
            <person name="Spatafora J."/>
            <person name="Crous P."/>
            <person name="Grigoriev I."/>
        </authorList>
    </citation>
    <scope>NUCLEOTIDE SEQUENCE</scope>
    <source>
        <strain evidence="15">ATCC 36951</strain>
    </source>
</reference>
<proteinExistence type="inferred from homology"/>
<comment type="similarity">
    <text evidence="2">Belongs to the MRG family.</text>
</comment>
<dbReference type="Gene3D" id="2.30.30.140">
    <property type="match status" value="1"/>
</dbReference>
<evidence type="ECO:0000256" key="3">
    <source>
        <dbReference type="ARBA" id="ARBA00011353"/>
    </source>
</evidence>
<comment type="subcellular location">
    <subcellularLocation>
        <location evidence="1">Nucleus</location>
    </subcellularLocation>
</comment>
<feature type="region of interest" description="Disordered" evidence="13">
    <location>
        <begin position="63"/>
        <end position="112"/>
    </location>
</feature>
<evidence type="ECO:0000256" key="10">
    <source>
        <dbReference type="ARBA" id="ARBA00023242"/>
    </source>
</evidence>
<gene>
    <name evidence="15" type="ORF">M409DRAFT_35374</name>
</gene>
<dbReference type="InterPro" id="IPR008676">
    <property type="entry name" value="MRG"/>
</dbReference>
<evidence type="ECO:0000256" key="4">
    <source>
        <dbReference type="ARBA" id="ARBA00018505"/>
    </source>
</evidence>
<organism evidence="15 16">
    <name type="scientific">Zasmidium cellare ATCC 36951</name>
    <dbReference type="NCBI Taxonomy" id="1080233"/>
    <lineage>
        <taxon>Eukaryota</taxon>
        <taxon>Fungi</taxon>
        <taxon>Dikarya</taxon>
        <taxon>Ascomycota</taxon>
        <taxon>Pezizomycotina</taxon>
        <taxon>Dothideomycetes</taxon>
        <taxon>Dothideomycetidae</taxon>
        <taxon>Mycosphaerellales</taxon>
        <taxon>Mycosphaerellaceae</taxon>
        <taxon>Zasmidium</taxon>
    </lineage>
</organism>
<keyword evidence="8" id="KW-0804">Transcription</keyword>
<keyword evidence="6" id="KW-0156">Chromatin regulator</keyword>
<dbReference type="InterPro" id="IPR053820">
    <property type="entry name" value="MSL3_chromo-like"/>
</dbReference>
<dbReference type="RefSeq" id="XP_033673780.1">
    <property type="nucleotide sequence ID" value="XM_033810384.1"/>
</dbReference>
<comment type="subunit">
    <text evidence="3">Component of the NuA4 histone acetyltransferase complex.</text>
</comment>
<evidence type="ECO:0000256" key="1">
    <source>
        <dbReference type="ARBA" id="ARBA00004123"/>
    </source>
</evidence>
<evidence type="ECO:0000256" key="6">
    <source>
        <dbReference type="ARBA" id="ARBA00022853"/>
    </source>
</evidence>
<comment type="function">
    <text evidence="11">Involved in deacetylation of histones, chromatin assembly and chromosome segregation. May act as a transcriptional oscillator, directing histone deacetylases to specific chromosomal domains. Component of the NuA4 histone acetyltransferase complex which is involved in transcriptional activation of selected genes principally by acetylation of nucleosomal histone H4 and H2A. The NuA4 complex is also involved in DNA repair.</text>
</comment>
<feature type="compositionally biased region" description="Basic and acidic residues" evidence="13">
    <location>
        <begin position="63"/>
        <end position="74"/>
    </location>
</feature>
<evidence type="ECO:0000256" key="5">
    <source>
        <dbReference type="ARBA" id="ARBA00022763"/>
    </source>
</evidence>
<evidence type="ECO:0000256" key="2">
    <source>
        <dbReference type="ARBA" id="ARBA00009093"/>
    </source>
</evidence>
<dbReference type="InterPro" id="IPR038217">
    <property type="entry name" value="MRG_C_sf"/>
</dbReference>
<dbReference type="SUPFAM" id="SSF54160">
    <property type="entry name" value="Chromo domain-like"/>
    <property type="match status" value="1"/>
</dbReference>
<dbReference type="InterPro" id="IPR000953">
    <property type="entry name" value="Chromo/chromo_shadow_dom"/>
</dbReference>
<evidence type="ECO:0000313" key="15">
    <source>
        <dbReference type="EMBL" id="KAF2172891.1"/>
    </source>
</evidence>
<dbReference type="GO" id="GO:0006338">
    <property type="term" value="P:chromatin remodeling"/>
    <property type="evidence" value="ECO:0007669"/>
    <property type="project" value="UniProtKB-ARBA"/>
</dbReference>
<dbReference type="GO" id="GO:0035267">
    <property type="term" value="C:NuA4 histone acetyltransferase complex"/>
    <property type="evidence" value="ECO:0007669"/>
    <property type="project" value="TreeGrafter"/>
</dbReference>
<protein>
    <recommendedName>
        <fullName evidence="4">Chromatin modification-related protein EAF3</fullName>
    </recommendedName>
    <alternativeName>
        <fullName evidence="12">Chromatin modification-related protein eaf3</fullName>
    </alternativeName>
</protein>
<keyword evidence="10" id="KW-0539">Nucleus</keyword>
<keyword evidence="5" id="KW-0227">DNA damage</keyword>
<dbReference type="AlphaFoldDB" id="A0A6A6D0K0"/>
<evidence type="ECO:0000256" key="12">
    <source>
        <dbReference type="ARBA" id="ARBA00072864"/>
    </source>
</evidence>
<keyword evidence="9" id="KW-0234">DNA repair</keyword>
<dbReference type="GO" id="GO:0006355">
    <property type="term" value="P:regulation of DNA-templated transcription"/>
    <property type="evidence" value="ECO:0007669"/>
    <property type="project" value="InterPro"/>
</dbReference>
<dbReference type="Gene3D" id="1.10.274.30">
    <property type="entry name" value="MRG domain"/>
    <property type="match status" value="1"/>
</dbReference>
<dbReference type="PIRSF" id="PIRSF038133">
    <property type="entry name" value="HAT_Nua4_EAF3/MRG15"/>
    <property type="match status" value="1"/>
</dbReference>
<keyword evidence="16" id="KW-1185">Reference proteome</keyword>
<dbReference type="Proteomes" id="UP000799537">
    <property type="component" value="Unassembled WGS sequence"/>
</dbReference>
<dbReference type="PROSITE" id="PS51640">
    <property type="entry name" value="MRG"/>
    <property type="match status" value="1"/>
</dbReference>
<dbReference type="PANTHER" id="PTHR10880">
    <property type="entry name" value="MORTALITY FACTOR 4-LIKE PROTEIN"/>
    <property type="match status" value="1"/>
</dbReference>
<dbReference type="GO" id="GO:0032221">
    <property type="term" value="C:Rpd3S complex"/>
    <property type="evidence" value="ECO:0007669"/>
    <property type="project" value="TreeGrafter"/>
</dbReference>
<evidence type="ECO:0000313" key="16">
    <source>
        <dbReference type="Proteomes" id="UP000799537"/>
    </source>
</evidence>
<dbReference type="GeneID" id="54563656"/>
<feature type="domain" description="Chromo" evidence="14">
    <location>
        <begin position="10"/>
        <end position="70"/>
    </location>
</feature>
<evidence type="ECO:0000259" key="14">
    <source>
        <dbReference type="SMART" id="SM00298"/>
    </source>
</evidence>
<dbReference type="Pfam" id="PF05712">
    <property type="entry name" value="MRG"/>
    <property type="match status" value="1"/>
</dbReference>
<dbReference type="Pfam" id="PF22732">
    <property type="entry name" value="MSL3_chromo-like"/>
    <property type="match status" value="1"/>
</dbReference>
<evidence type="ECO:0000256" key="9">
    <source>
        <dbReference type="ARBA" id="ARBA00023204"/>
    </source>
</evidence>
<sequence>MSAGSHGELLYEAKVLDSKVKDPNDKKDGYVYRVHYKGWKNTWDDWVPQERIRKLSEENKELASNLKKDMDAQRRAASGKPPSMTMTSKKRPFGSDLTGSSARGSEDRSSEEEFVRRPAVRLFIPDTLKSILVDDWEKVTKEQKLVPMPAPTPVAQFLDDYYRAESANRRRGSADADLLEEVIAGVKEYFNRSLGRILLYRFERPQFYDVHKWIESGHGEHAGKTLCDMYGCEHLLRLFVSMPDLIAHTNMDSQGVSRLREELSKMTQWLAKRAEKYLSAEYEHAGQDYLDKAKNGA</sequence>
<evidence type="ECO:0000256" key="11">
    <source>
        <dbReference type="ARBA" id="ARBA00057322"/>
    </source>
</evidence>
<dbReference type="OrthoDB" id="124855at2759"/>
<evidence type="ECO:0000256" key="7">
    <source>
        <dbReference type="ARBA" id="ARBA00023015"/>
    </source>
</evidence>
<dbReference type="InterPro" id="IPR016197">
    <property type="entry name" value="Chromo-like_dom_sf"/>
</dbReference>
<evidence type="ECO:0000256" key="13">
    <source>
        <dbReference type="SAM" id="MobiDB-lite"/>
    </source>
</evidence>